<dbReference type="InterPro" id="IPR040026">
    <property type="entry name" value="FliD"/>
</dbReference>
<evidence type="ECO:0000256" key="2">
    <source>
        <dbReference type="ARBA" id="ARBA00011255"/>
    </source>
</evidence>
<evidence type="ECO:0000313" key="9">
    <source>
        <dbReference type="Proteomes" id="UP000237061"/>
    </source>
</evidence>
<evidence type="ECO:0000256" key="1">
    <source>
        <dbReference type="ARBA" id="ARBA00009764"/>
    </source>
</evidence>
<dbReference type="RefSeq" id="WP_103465193.1">
    <property type="nucleotide sequence ID" value="NZ_PPXC01000005.1"/>
</dbReference>
<dbReference type="GO" id="GO:0009424">
    <property type="term" value="C:bacterial-type flagellum hook"/>
    <property type="evidence" value="ECO:0007669"/>
    <property type="project" value="UniProtKB-UniRule"/>
</dbReference>
<comment type="subunit">
    <text evidence="2 5">Homopentamer.</text>
</comment>
<keyword evidence="4 5" id="KW-0975">Bacterial flagellum</keyword>
<dbReference type="GO" id="GO:0007155">
    <property type="term" value="P:cell adhesion"/>
    <property type="evidence" value="ECO:0007669"/>
    <property type="project" value="InterPro"/>
</dbReference>
<dbReference type="PANTHER" id="PTHR30288:SF0">
    <property type="entry name" value="FLAGELLAR HOOK-ASSOCIATED PROTEIN 2"/>
    <property type="match status" value="1"/>
</dbReference>
<gene>
    <name evidence="8" type="ORF">CVS27_07925</name>
</gene>
<keyword evidence="9" id="KW-1185">Reference proteome</keyword>
<comment type="caution">
    <text evidence="8">The sequence shown here is derived from an EMBL/GenBank/DDBJ whole genome shotgun (WGS) entry which is preliminary data.</text>
</comment>
<evidence type="ECO:0000256" key="3">
    <source>
        <dbReference type="ARBA" id="ARBA00023054"/>
    </source>
</evidence>
<comment type="similarity">
    <text evidence="1 5">Belongs to the FliD family.</text>
</comment>
<dbReference type="Pfam" id="PF02465">
    <property type="entry name" value="FliD_N"/>
    <property type="match status" value="1"/>
</dbReference>
<dbReference type="GO" id="GO:0005576">
    <property type="term" value="C:extracellular region"/>
    <property type="evidence" value="ECO:0007669"/>
    <property type="project" value="UniProtKB-SubCell"/>
</dbReference>
<proteinExistence type="inferred from homology"/>
<dbReference type="GO" id="GO:0009421">
    <property type="term" value="C:bacterial-type flagellum filament cap"/>
    <property type="evidence" value="ECO:0007669"/>
    <property type="project" value="InterPro"/>
</dbReference>
<accession>A0A2S3ZX77</accession>
<evidence type="ECO:0000256" key="5">
    <source>
        <dbReference type="RuleBase" id="RU362066"/>
    </source>
</evidence>
<evidence type="ECO:0000259" key="7">
    <source>
        <dbReference type="Pfam" id="PF07195"/>
    </source>
</evidence>
<dbReference type="Pfam" id="PF07195">
    <property type="entry name" value="FliD_C"/>
    <property type="match status" value="1"/>
</dbReference>
<keyword evidence="5" id="KW-0964">Secreted</keyword>
<evidence type="ECO:0000259" key="6">
    <source>
        <dbReference type="Pfam" id="PF02465"/>
    </source>
</evidence>
<organism evidence="8 9">
    <name type="scientific">Arthrobacter glacialis</name>
    <dbReference type="NCBI Taxonomy" id="1664"/>
    <lineage>
        <taxon>Bacteria</taxon>
        <taxon>Bacillati</taxon>
        <taxon>Actinomycetota</taxon>
        <taxon>Actinomycetes</taxon>
        <taxon>Micrococcales</taxon>
        <taxon>Micrococcaceae</taxon>
        <taxon>Arthrobacter</taxon>
    </lineage>
</organism>
<dbReference type="GO" id="GO:0071973">
    <property type="term" value="P:bacterial-type flagellum-dependent cell motility"/>
    <property type="evidence" value="ECO:0007669"/>
    <property type="project" value="TreeGrafter"/>
</dbReference>
<dbReference type="InterPro" id="IPR010809">
    <property type="entry name" value="FliD_C"/>
</dbReference>
<comment type="function">
    <text evidence="5">Required for morphogenesis and for the elongation of the flagellar filament by facilitating polymerization of the flagellin monomers at the tip of growing filament. Forms a capping structure, which prevents flagellin subunits (transported through the central channel of the flagellum) from leaking out without polymerization at the distal end.</text>
</comment>
<keyword evidence="3" id="KW-0175">Coiled coil</keyword>
<reference evidence="8 9" key="1">
    <citation type="submission" date="2018-01" db="EMBL/GenBank/DDBJ databases">
        <title>Arthrobacter sp. nov., from glaciers in China.</title>
        <authorList>
            <person name="Liu Q."/>
            <person name="Xin Y.-H."/>
        </authorList>
    </citation>
    <scope>NUCLEOTIDE SEQUENCE [LARGE SCALE GENOMIC DNA]</scope>
    <source>
        <strain evidence="8 9">HLT2-12-2</strain>
    </source>
</reference>
<dbReference type="AlphaFoldDB" id="A0A2S3ZX77"/>
<dbReference type="PANTHER" id="PTHR30288">
    <property type="entry name" value="FLAGELLAR CAP/ASSEMBLY PROTEIN FLID"/>
    <property type="match status" value="1"/>
</dbReference>
<feature type="domain" description="Flagellar hook-associated protein 2 C-terminal" evidence="7">
    <location>
        <begin position="217"/>
        <end position="443"/>
    </location>
</feature>
<dbReference type="EMBL" id="PPXC01000005">
    <property type="protein sequence ID" value="POH73838.1"/>
    <property type="molecule type" value="Genomic_DNA"/>
</dbReference>
<sequence length="462" mass="46906">MGMGIDGLTSGLKTTDIINALIAAEARPQTLMKGKVVTDTALVTAMQALNTKFAALTTQAAALAKAGGLDMYQATSSSDAITAKLGSGAQATSLDLTVNKLAQAHSMVSAPMKEWPTTPAVMTFVKADGTKTEVTAETGSLDEMAYAINHSAAGISAVKVASGVDANGDPQFRLQLTAKDTGAANAFTAHQGTIAEVGAGTAVNLAGVAGSATLRTGQDAQVTLWAGTAAEQSITSASNTFAAIAPGIDITVNKLSADPVAVTVARDAGKVTAAAKELASAVNVILGSIFTQSTVTAGAGTGGTASAKGGLFTGERTVSDAKTKLFTAATAPVDGLSPATIGINTTKNGDLAFDADVFAAAYAKDPVATEKMLQTIASRVADTAKAISDPIDGALTQRVKGQESIINDLNAQIVDWDLRLANRRSSLQAVYTSLEVQMSKMQSQQSWLTAQIGSMDAANSKK</sequence>
<evidence type="ECO:0000256" key="4">
    <source>
        <dbReference type="ARBA" id="ARBA00023143"/>
    </source>
</evidence>
<feature type="domain" description="Flagellar hook-associated protein 2 N-terminal" evidence="6">
    <location>
        <begin position="10"/>
        <end position="105"/>
    </location>
</feature>
<evidence type="ECO:0000313" key="8">
    <source>
        <dbReference type="EMBL" id="POH73838.1"/>
    </source>
</evidence>
<dbReference type="InterPro" id="IPR003481">
    <property type="entry name" value="FliD_N"/>
</dbReference>
<name>A0A2S3ZX77_ARTGL</name>
<protein>
    <recommendedName>
        <fullName evidence="5">Flagellar hook-associated protein 2</fullName>
        <shortName evidence="5">HAP2</shortName>
    </recommendedName>
    <alternativeName>
        <fullName evidence="5">Flagellar cap protein</fullName>
    </alternativeName>
</protein>
<dbReference type="Proteomes" id="UP000237061">
    <property type="component" value="Unassembled WGS sequence"/>
</dbReference>
<comment type="subcellular location">
    <subcellularLocation>
        <location evidence="5">Secreted</location>
    </subcellularLocation>
    <subcellularLocation>
        <location evidence="5">Bacterial flagellum</location>
    </subcellularLocation>
</comment>